<evidence type="ECO:0000313" key="1">
    <source>
        <dbReference type="EMBL" id="CAH2080240.1"/>
    </source>
</evidence>
<accession>A0AAU9TA55</accession>
<organism evidence="1 2">
    <name type="scientific">Thlaspi arvense</name>
    <name type="common">Field penny-cress</name>
    <dbReference type="NCBI Taxonomy" id="13288"/>
    <lineage>
        <taxon>Eukaryota</taxon>
        <taxon>Viridiplantae</taxon>
        <taxon>Streptophyta</taxon>
        <taxon>Embryophyta</taxon>
        <taxon>Tracheophyta</taxon>
        <taxon>Spermatophyta</taxon>
        <taxon>Magnoliopsida</taxon>
        <taxon>eudicotyledons</taxon>
        <taxon>Gunneridae</taxon>
        <taxon>Pentapetalae</taxon>
        <taxon>rosids</taxon>
        <taxon>malvids</taxon>
        <taxon>Brassicales</taxon>
        <taxon>Brassicaceae</taxon>
        <taxon>Thlaspideae</taxon>
        <taxon>Thlaspi</taxon>
    </lineage>
</organism>
<keyword evidence="2" id="KW-1185">Reference proteome</keyword>
<dbReference type="Proteomes" id="UP000836841">
    <property type="component" value="Chromosome 7"/>
</dbReference>
<evidence type="ECO:0000313" key="2">
    <source>
        <dbReference type="Proteomes" id="UP000836841"/>
    </source>
</evidence>
<proteinExistence type="predicted"/>
<dbReference type="EMBL" id="OU466863">
    <property type="protein sequence ID" value="CAH2080240.1"/>
    <property type="molecule type" value="Genomic_DNA"/>
</dbReference>
<reference evidence="1 2" key="1">
    <citation type="submission" date="2022-03" db="EMBL/GenBank/DDBJ databases">
        <authorList>
            <person name="Nunn A."/>
            <person name="Chopra R."/>
            <person name="Nunn A."/>
            <person name="Contreras Garrido A."/>
        </authorList>
    </citation>
    <scope>NUCLEOTIDE SEQUENCE [LARGE SCALE GENOMIC DNA]</scope>
</reference>
<protein>
    <submittedName>
        <fullName evidence="1">Uncharacterized protein</fullName>
    </submittedName>
</protein>
<gene>
    <name evidence="1" type="ORF">TAV2_LOCUS22738</name>
</gene>
<sequence>MNGHWILPPARSENQVNLQAYLTTTVLTDDEDYYEWETDEKVSSKYRTGQVYAKLRPESDEVPWGKIVWNVGVIDSYAAFL</sequence>
<name>A0AAU9TA55_THLAR</name>
<dbReference type="AlphaFoldDB" id="A0AAU9TA55"/>